<feature type="chain" id="PRO_5032315224" description="Spore-associated protein A" evidence="1">
    <location>
        <begin position="31"/>
        <end position="137"/>
    </location>
</feature>
<keyword evidence="1" id="KW-0732">Signal</keyword>
<evidence type="ECO:0008006" key="4">
    <source>
        <dbReference type="Google" id="ProtNLM"/>
    </source>
</evidence>
<evidence type="ECO:0000256" key="1">
    <source>
        <dbReference type="SAM" id="SignalP"/>
    </source>
</evidence>
<keyword evidence="3" id="KW-1185">Reference proteome</keyword>
<gene>
    <name evidence="2" type="ORF">HNR25_004733</name>
</gene>
<evidence type="ECO:0000313" key="3">
    <source>
        <dbReference type="Proteomes" id="UP000578077"/>
    </source>
</evidence>
<name>A0A841EEZ0_9ACTN</name>
<evidence type="ECO:0000313" key="2">
    <source>
        <dbReference type="EMBL" id="MBB6000904.1"/>
    </source>
</evidence>
<dbReference type="EMBL" id="JACHLY010000002">
    <property type="protein sequence ID" value="MBB6000904.1"/>
    <property type="molecule type" value="Genomic_DNA"/>
</dbReference>
<organism evidence="2 3">
    <name type="scientific">Streptomonospora salina</name>
    <dbReference type="NCBI Taxonomy" id="104205"/>
    <lineage>
        <taxon>Bacteria</taxon>
        <taxon>Bacillati</taxon>
        <taxon>Actinomycetota</taxon>
        <taxon>Actinomycetes</taxon>
        <taxon>Streptosporangiales</taxon>
        <taxon>Nocardiopsidaceae</taxon>
        <taxon>Streptomonospora</taxon>
    </lineage>
</organism>
<accession>A0A841EEZ0</accession>
<protein>
    <recommendedName>
        <fullName evidence="4">Spore-associated protein A</fullName>
    </recommendedName>
</protein>
<comment type="caution">
    <text evidence="2">The sequence shown here is derived from an EMBL/GenBank/DDBJ whole genome shotgun (WGS) entry which is preliminary data.</text>
</comment>
<dbReference type="AlphaFoldDB" id="A0A841EEZ0"/>
<sequence length="137" mass="14259">MRLFRKSLVTATATLAVLAGGAITASPASAAAYNGACGSGYGVVNSAHVPNNKGTVFLTYNYSNDYNCAVTVRNDPGTALPMNVALRRAGDESSAKYDPGSYTTYSGPVYVYGNDTCMDWGGVIDGDQAVRYATNCS</sequence>
<reference evidence="2 3" key="1">
    <citation type="submission" date="2020-08" db="EMBL/GenBank/DDBJ databases">
        <title>Sequencing the genomes of 1000 actinobacteria strains.</title>
        <authorList>
            <person name="Klenk H.-P."/>
        </authorList>
    </citation>
    <scope>NUCLEOTIDE SEQUENCE [LARGE SCALE GENOMIC DNA]</scope>
    <source>
        <strain evidence="2 3">DSM 44593</strain>
    </source>
</reference>
<proteinExistence type="predicted"/>
<dbReference type="RefSeq" id="WP_312862751.1">
    <property type="nucleotide sequence ID" value="NZ_BAABKT010000017.1"/>
</dbReference>
<feature type="signal peptide" evidence="1">
    <location>
        <begin position="1"/>
        <end position="30"/>
    </location>
</feature>
<dbReference type="Proteomes" id="UP000578077">
    <property type="component" value="Unassembled WGS sequence"/>
</dbReference>